<evidence type="ECO:0000313" key="14">
    <source>
        <dbReference type="WBParaSite" id="GPLIN_000077800"/>
    </source>
</evidence>
<evidence type="ECO:0000256" key="10">
    <source>
        <dbReference type="ARBA" id="ARBA00031021"/>
    </source>
</evidence>
<comment type="subunit">
    <text evidence="12">Component of the ubiquinol-cytochrome c oxidoreductase (cytochrome b-c1 complex, complex III, CIII), a multisubunit enzyme composed of 3 respiratory subunits cytochrome b, cytochrome c1 and Rieske protein, 2 core protein subunits, and additional low-molecular weight protein subunits. The complex exists as an obligatory dimer and forms supercomplexes (SCs) in the inner mitochondrial membrane with cytochrome c oxidase (complex IV, CIV).</text>
</comment>
<evidence type="ECO:0000256" key="2">
    <source>
        <dbReference type="ARBA" id="ARBA00008554"/>
    </source>
</evidence>
<dbReference type="Proteomes" id="UP000050741">
    <property type="component" value="Unassembled WGS sequence"/>
</dbReference>
<dbReference type="InterPro" id="IPR003197">
    <property type="entry name" value="QCR7"/>
</dbReference>
<dbReference type="PANTHER" id="PTHR12022">
    <property type="entry name" value="UBIQUINOL-CYTOCHROME C REDUCTASE COMPLEX 14 KD PROTEIN"/>
    <property type="match status" value="1"/>
</dbReference>
<comment type="subcellular location">
    <subcellularLocation>
        <location evidence="1">Mitochondrion inner membrane</location>
        <topology evidence="1">Peripheral membrane protein</topology>
        <orientation evidence="1">Matrix side</orientation>
    </subcellularLocation>
</comment>
<name>A0A183BJJ9_GLOPA</name>
<dbReference type="GO" id="GO:0006122">
    <property type="term" value="P:mitochondrial electron transport, ubiquinol to cytochrome c"/>
    <property type="evidence" value="ECO:0007669"/>
    <property type="project" value="InterPro"/>
</dbReference>
<keyword evidence="9" id="KW-0472">Membrane</keyword>
<evidence type="ECO:0000313" key="13">
    <source>
        <dbReference type="Proteomes" id="UP000050741"/>
    </source>
</evidence>
<reference evidence="14" key="3">
    <citation type="submission" date="2016-06" db="UniProtKB">
        <authorList>
            <consortium name="WormBaseParasite"/>
        </authorList>
    </citation>
    <scope>IDENTIFICATION</scope>
</reference>
<accession>A0A183BJJ9</accession>
<dbReference type="PANTHER" id="PTHR12022:SF0">
    <property type="entry name" value="CYTOCHROME B-C1 COMPLEX SUBUNIT 7"/>
    <property type="match status" value="1"/>
</dbReference>
<keyword evidence="8" id="KW-0496">Mitochondrion</keyword>
<keyword evidence="7" id="KW-0249">Electron transport</keyword>
<keyword evidence="4" id="KW-0813">Transport</keyword>
<evidence type="ECO:0000256" key="8">
    <source>
        <dbReference type="ARBA" id="ARBA00023128"/>
    </source>
</evidence>
<keyword evidence="6" id="KW-0999">Mitochondrion inner membrane</keyword>
<evidence type="ECO:0000256" key="1">
    <source>
        <dbReference type="ARBA" id="ARBA00004443"/>
    </source>
</evidence>
<dbReference type="GO" id="GO:0045275">
    <property type="term" value="C:respiratory chain complex III"/>
    <property type="evidence" value="ECO:0007669"/>
    <property type="project" value="InterPro"/>
</dbReference>
<keyword evidence="13" id="KW-1185">Reference proteome</keyword>
<reference evidence="13" key="1">
    <citation type="submission" date="2013-12" db="EMBL/GenBank/DDBJ databases">
        <authorList>
            <person name="Aslett M."/>
        </authorList>
    </citation>
    <scope>NUCLEOTIDE SEQUENCE [LARGE SCALE GENOMIC DNA]</scope>
    <source>
        <strain evidence="13">Lindley</strain>
    </source>
</reference>
<evidence type="ECO:0000256" key="5">
    <source>
        <dbReference type="ARBA" id="ARBA00022660"/>
    </source>
</evidence>
<evidence type="ECO:0000256" key="6">
    <source>
        <dbReference type="ARBA" id="ARBA00022792"/>
    </source>
</evidence>
<evidence type="ECO:0000256" key="12">
    <source>
        <dbReference type="ARBA" id="ARBA00038521"/>
    </source>
</evidence>
<reference evidence="13" key="2">
    <citation type="submission" date="2014-05" db="EMBL/GenBank/DDBJ databases">
        <title>The genome and life-stage specific transcriptomes of Globodera pallida elucidate key aspects of plant parasitism by a cyst nematode.</title>
        <authorList>
            <person name="Cotton J.A."/>
            <person name="Lilley C.J."/>
            <person name="Jones L.M."/>
            <person name="Kikuchi T."/>
            <person name="Reid A.J."/>
            <person name="Thorpe P."/>
            <person name="Tsai I.J."/>
            <person name="Beasley H."/>
            <person name="Blok V."/>
            <person name="Cock P.J.A."/>
            <person name="Van den Akker S.E."/>
            <person name="Holroyd N."/>
            <person name="Hunt M."/>
            <person name="Mantelin S."/>
            <person name="Naghra H."/>
            <person name="Pain A."/>
            <person name="Palomares-Rius J.E."/>
            <person name="Zarowiecki M."/>
            <person name="Berriman M."/>
            <person name="Jones J.T."/>
            <person name="Urwin P.E."/>
        </authorList>
    </citation>
    <scope>NUCLEOTIDE SEQUENCE [LARGE SCALE GENOMIC DNA]</scope>
    <source>
        <strain evidence="13">Lindley</strain>
    </source>
</reference>
<dbReference type="WBParaSite" id="GPLIN_000077800">
    <property type="protein sequence ID" value="GPLIN_000077800"/>
    <property type="gene ID" value="GPLIN_000077800"/>
</dbReference>
<evidence type="ECO:0000256" key="11">
    <source>
        <dbReference type="ARBA" id="ARBA00032927"/>
    </source>
</evidence>
<evidence type="ECO:0000256" key="4">
    <source>
        <dbReference type="ARBA" id="ARBA00022448"/>
    </source>
</evidence>
<dbReference type="InterPro" id="IPR036544">
    <property type="entry name" value="QCR7_sf"/>
</dbReference>
<evidence type="ECO:0000256" key="7">
    <source>
        <dbReference type="ARBA" id="ARBA00022982"/>
    </source>
</evidence>
<proteinExistence type="inferred from homology"/>
<keyword evidence="5" id="KW-0679">Respiratory chain</keyword>
<comment type="similarity">
    <text evidence="2">Belongs to the UQCRB/QCR7 family.</text>
</comment>
<dbReference type="Pfam" id="PF02271">
    <property type="entry name" value="UCR_14kD"/>
    <property type="match status" value="1"/>
</dbReference>
<dbReference type="Gene3D" id="1.10.1090.10">
    <property type="entry name" value="Cytochrome b-c1 complex subunit 7"/>
    <property type="match status" value="1"/>
</dbReference>
<dbReference type="AlphaFoldDB" id="A0A183BJJ9"/>
<evidence type="ECO:0000256" key="3">
    <source>
        <dbReference type="ARBA" id="ARBA00016323"/>
    </source>
</evidence>
<dbReference type="SUPFAM" id="SSF81524">
    <property type="entry name" value="14 kDa protein of cytochrome bc1 complex (Ubiquinol-cytochrome c reductase)"/>
    <property type="match status" value="1"/>
</dbReference>
<protein>
    <recommendedName>
        <fullName evidence="3">Cytochrome b-c1 complex subunit 7</fullName>
    </recommendedName>
    <alternativeName>
        <fullName evidence="10">Complex III subunit VII</fullName>
    </alternativeName>
    <alternativeName>
        <fullName evidence="11">Ubiquinol-cytochrome c reductase complex 14 kDa protein</fullName>
    </alternativeName>
</protein>
<evidence type="ECO:0000256" key="9">
    <source>
        <dbReference type="ARBA" id="ARBA00023136"/>
    </source>
</evidence>
<sequence>MSVAAWRNLPANMAKGCKFERNNSFMRFCRYYMWHYCWSGRQYGLQYHDWAFEPDPEVKEALRRLRLKDPYQAQFSGGRGGYDLRLQRLVMATQLSQTHERLPKDMWTKWDDETFYLKPFFDEIEAEKLERDASTGVKPGFLLKEQA</sequence>
<dbReference type="GO" id="GO:0005743">
    <property type="term" value="C:mitochondrial inner membrane"/>
    <property type="evidence" value="ECO:0007669"/>
    <property type="project" value="UniProtKB-SubCell"/>
</dbReference>
<organism evidence="13 14">
    <name type="scientific">Globodera pallida</name>
    <name type="common">Potato cyst nematode worm</name>
    <name type="synonym">Heterodera pallida</name>
    <dbReference type="NCBI Taxonomy" id="36090"/>
    <lineage>
        <taxon>Eukaryota</taxon>
        <taxon>Metazoa</taxon>
        <taxon>Ecdysozoa</taxon>
        <taxon>Nematoda</taxon>
        <taxon>Chromadorea</taxon>
        <taxon>Rhabditida</taxon>
        <taxon>Tylenchina</taxon>
        <taxon>Tylenchomorpha</taxon>
        <taxon>Tylenchoidea</taxon>
        <taxon>Heteroderidae</taxon>
        <taxon>Heteroderinae</taxon>
        <taxon>Globodera</taxon>
    </lineage>
</organism>